<dbReference type="InterPro" id="IPR004840">
    <property type="entry name" value="Amino_acid_permease_CS"/>
</dbReference>
<dbReference type="GO" id="GO:0016020">
    <property type="term" value="C:membrane"/>
    <property type="evidence" value="ECO:0007669"/>
    <property type="project" value="UniProtKB-SubCell"/>
</dbReference>
<dbReference type="EMBL" id="KV417502">
    <property type="protein sequence ID" value="KZP28761.1"/>
    <property type="molecule type" value="Genomic_DNA"/>
</dbReference>
<feature type="transmembrane region" description="Helical" evidence="7">
    <location>
        <begin position="163"/>
        <end position="183"/>
    </location>
</feature>
<feature type="transmembrane region" description="Helical" evidence="7">
    <location>
        <begin position="487"/>
        <end position="505"/>
    </location>
</feature>
<dbReference type="OrthoDB" id="10062876at2759"/>
<evidence type="ECO:0000256" key="5">
    <source>
        <dbReference type="ARBA" id="ARBA00022989"/>
    </source>
</evidence>
<accession>A0A166RX85</accession>
<feature type="transmembrane region" description="Helical" evidence="7">
    <location>
        <begin position="459"/>
        <end position="481"/>
    </location>
</feature>
<keyword evidence="5 7" id="KW-1133">Transmembrane helix</keyword>
<evidence type="ECO:0000256" key="6">
    <source>
        <dbReference type="ARBA" id="ARBA00023136"/>
    </source>
</evidence>
<comment type="subcellular location">
    <subcellularLocation>
        <location evidence="1">Membrane</location>
        <topology evidence="1">Multi-pass membrane protein</topology>
    </subcellularLocation>
</comment>
<feature type="transmembrane region" description="Helical" evidence="7">
    <location>
        <begin position="82"/>
        <end position="108"/>
    </location>
</feature>
<keyword evidence="6 7" id="KW-0472">Membrane</keyword>
<dbReference type="Gene3D" id="1.20.1740.10">
    <property type="entry name" value="Amino acid/polyamine transporter I"/>
    <property type="match status" value="1"/>
</dbReference>
<dbReference type="FunFam" id="1.20.1740.10:FF:000006">
    <property type="entry name" value="General amino acid permease"/>
    <property type="match status" value="1"/>
</dbReference>
<keyword evidence="2" id="KW-0813">Transport</keyword>
<feature type="domain" description="Amino acid permease/ SLC12A" evidence="8">
    <location>
        <begin position="51"/>
        <end position="513"/>
    </location>
</feature>
<dbReference type="PIRSF" id="PIRSF006060">
    <property type="entry name" value="AA_transporter"/>
    <property type="match status" value="1"/>
</dbReference>
<protein>
    <submittedName>
        <fullName evidence="9">General amino acid permease 1</fullName>
    </submittedName>
</protein>
<dbReference type="PROSITE" id="PS00218">
    <property type="entry name" value="AMINO_ACID_PERMEASE_1"/>
    <property type="match status" value="1"/>
</dbReference>
<feature type="transmembrane region" description="Helical" evidence="7">
    <location>
        <begin position="128"/>
        <end position="151"/>
    </location>
</feature>
<dbReference type="STRING" id="436010.A0A166RX85"/>
<keyword evidence="3 7" id="KW-0812">Transmembrane</keyword>
<evidence type="ECO:0000256" key="7">
    <source>
        <dbReference type="SAM" id="Phobius"/>
    </source>
</evidence>
<evidence type="ECO:0000259" key="8">
    <source>
        <dbReference type="Pfam" id="PF00324"/>
    </source>
</evidence>
<reference evidence="9 10" key="1">
    <citation type="journal article" date="2016" name="Mol. Biol. Evol.">
        <title>Comparative Genomics of Early-Diverging Mushroom-Forming Fungi Provides Insights into the Origins of Lignocellulose Decay Capabilities.</title>
        <authorList>
            <person name="Nagy L.G."/>
            <person name="Riley R."/>
            <person name="Tritt A."/>
            <person name="Adam C."/>
            <person name="Daum C."/>
            <person name="Floudas D."/>
            <person name="Sun H."/>
            <person name="Yadav J.S."/>
            <person name="Pangilinan J."/>
            <person name="Larsson K.H."/>
            <person name="Matsuura K."/>
            <person name="Barry K."/>
            <person name="Labutti K."/>
            <person name="Kuo R."/>
            <person name="Ohm R.A."/>
            <person name="Bhattacharya S.S."/>
            <person name="Shirouzu T."/>
            <person name="Yoshinaga Y."/>
            <person name="Martin F.M."/>
            <person name="Grigoriev I.V."/>
            <person name="Hibbett D.S."/>
        </authorList>
    </citation>
    <scope>NUCLEOTIDE SEQUENCE [LARGE SCALE GENOMIC DNA]</scope>
    <source>
        <strain evidence="9 10">CBS 109695</strain>
    </source>
</reference>
<dbReference type="Pfam" id="PF00324">
    <property type="entry name" value="AA_permease"/>
    <property type="match status" value="1"/>
</dbReference>
<evidence type="ECO:0000256" key="4">
    <source>
        <dbReference type="ARBA" id="ARBA00022970"/>
    </source>
</evidence>
<evidence type="ECO:0000313" key="9">
    <source>
        <dbReference type="EMBL" id="KZP28761.1"/>
    </source>
</evidence>
<sequence>MADSSHSDEKLDEDLEKKGDYQQEVYAVTADASFKYDSSQDRLQRRLKQRHVQMIGIAGTIGTGLFLGTGRALSEGGPVGALIAYAFVGTVAYASLCAVGEMTCFAPVSGTFPHYAARWVDPAFGFAIGWNYFYAAVVGIPVEIVAAQLLTTYWDKDLSHAPIYIGVVCVALVSINLFGVRFFGESEFVFSLIKIAMVIGLIITGLVIDLGGAPDHKRRGFQYWKNPGPFHGIGLEPTRPHLDQFLGVVGVLVQAAYSYQGMEMVVVAGSETQSPRRNIGKAVRRVFWRILIFYMLSVFVVTLIVPSNDRLLLRATGNAAESPYVIAMTTAGIKVLPSIINAGILTSAFSAASSGLFCGSRVLYGLSLRGQAPKFLMYCTSSGLPLAALIATSLPVCLSFMTVSAGGATVFNWFVSLSTVSGFMGWAAVNLTYIRFYRGLRHQGIDRSKFIYTSPFQPYLSYWGLFWTVIFILINGFYIFWEFNASDFLTCYINIPFFLILYVGYKVFKKTKIWSVDKMDFVTGIPSIEETETPPVVPTTVWGKILEKLF</sequence>
<dbReference type="InterPro" id="IPR050524">
    <property type="entry name" value="APC_YAT"/>
</dbReference>
<dbReference type="InterPro" id="IPR004841">
    <property type="entry name" value="AA-permease/SLC12A_dom"/>
</dbReference>
<evidence type="ECO:0000256" key="3">
    <source>
        <dbReference type="ARBA" id="ARBA00022692"/>
    </source>
</evidence>
<feature type="transmembrane region" description="Helical" evidence="7">
    <location>
        <begin position="413"/>
        <end position="438"/>
    </location>
</feature>
<dbReference type="AlphaFoldDB" id="A0A166RX85"/>
<keyword evidence="4" id="KW-0029">Amino-acid transport</keyword>
<dbReference type="Proteomes" id="UP000076532">
    <property type="component" value="Unassembled WGS sequence"/>
</dbReference>
<evidence type="ECO:0000256" key="1">
    <source>
        <dbReference type="ARBA" id="ARBA00004141"/>
    </source>
</evidence>
<gene>
    <name evidence="9" type="ORF">FIBSPDRAFT_1039487</name>
</gene>
<feature type="transmembrane region" description="Helical" evidence="7">
    <location>
        <begin position="189"/>
        <end position="210"/>
    </location>
</feature>
<organism evidence="9 10">
    <name type="scientific">Athelia psychrophila</name>
    <dbReference type="NCBI Taxonomy" id="1759441"/>
    <lineage>
        <taxon>Eukaryota</taxon>
        <taxon>Fungi</taxon>
        <taxon>Dikarya</taxon>
        <taxon>Basidiomycota</taxon>
        <taxon>Agaricomycotina</taxon>
        <taxon>Agaricomycetes</taxon>
        <taxon>Agaricomycetidae</taxon>
        <taxon>Atheliales</taxon>
        <taxon>Atheliaceae</taxon>
        <taxon>Athelia</taxon>
    </lineage>
</organism>
<evidence type="ECO:0000313" key="10">
    <source>
        <dbReference type="Proteomes" id="UP000076532"/>
    </source>
</evidence>
<evidence type="ECO:0000256" key="2">
    <source>
        <dbReference type="ARBA" id="ARBA00022448"/>
    </source>
</evidence>
<proteinExistence type="predicted"/>
<keyword evidence="10" id="KW-1185">Reference proteome</keyword>
<feature type="transmembrane region" description="Helical" evidence="7">
    <location>
        <begin position="51"/>
        <end position="70"/>
    </location>
</feature>
<feature type="transmembrane region" description="Helical" evidence="7">
    <location>
        <begin position="375"/>
        <end position="401"/>
    </location>
</feature>
<feature type="transmembrane region" description="Helical" evidence="7">
    <location>
        <begin position="286"/>
        <end position="305"/>
    </location>
</feature>
<name>A0A166RX85_9AGAM</name>
<dbReference type="GO" id="GO:0015171">
    <property type="term" value="F:amino acid transmembrane transporter activity"/>
    <property type="evidence" value="ECO:0007669"/>
    <property type="project" value="TreeGrafter"/>
</dbReference>
<dbReference type="PANTHER" id="PTHR43341:SF4">
    <property type="entry name" value="ARGININE PERMEASE CAN1-RELATED"/>
    <property type="match status" value="1"/>
</dbReference>
<dbReference type="PANTHER" id="PTHR43341">
    <property type="entry name" value="AMINO ACID PERMEASE"/>
    <property type="match status" value="1"/>
</dbReference>